<dbReference type="GO" id="GO:0006457">
    <property type="term" value="P:protein folding"/>
    <property type="evidence" value="ECO:0007669"/>
    <property type="project" value="InterPro"/>
</dbReference>
<name>S5SX49_9CORY</name>
<evidence type="ECO:0000256" key="4">
    <source>
        <dbReference type="RuleBase" id="RU000639"/>
    </source>
</evidence>
<dbReference type="Proteomes" id="UP000015388">
    <property type="component" value="Chromosome"/>
</dbReference>
<dbReference type="InterPro" id="IPR009012">
    <property type="entry name" value="GrpE_head"/>
</dbReference>
<evidence type="ECO:0000256" key="1">
    <source>
        <dbReference type="ARBA" id="ARBA00009054"/>
    </source>
</evidence>
<dbReference type="HOGENOM" id="CLU_057217_4_0_11"/>
<dbReference type="InterPro" id="IPR013805">
    <property type="entry name" value="GrpE_CC"/>
</dbReference>
<dbReference type="Gene3D" id="3.90.20.20">
    <property type="match status" value="1"/>
</dbReference>
<comment type="subunit">
    <text evidence="3">Homodimer.</text>
</comment>
<protein>
    <recommendedName>
        <fullName evidence="3 4">Protein GrpE</fullName>
    </recommendedName>
    <alternativeName>
        <fullName evidence="3">HSP-70 cofactor</fullName>
    </alternativeName>
</protein>
<feature type="compositionally biased region" description="Acidic residues" evidence="7">
    <location>
        <begin position="24"/>
        <end position="45"/>
    </location>
</feature>
<dbReference type="GO" id="GO:0051087">
    <property type="term" value="F:protein-folding chaperone binding"/>
    <property type="evidence" value="ECO:0007669"/>
    <property type="project" value="InterPro"/>
</dbReference>
<proteinExistence type="inferred from homology"/>
<feature type="region of interest" description="Disordered" evidence="7">
    <location>
        <begin position="1"/>
        <end position="66"/>
    </location>
</feature>
<dbReference type="GO" id="GO:0042803">
    <property type="term" value="F:protein homodimerization activity"/>
    <property type="evidence" value="ECO:0007669"/>
    <property type="project" value="InterPro"/>
</dbReference>
<accession>S5SX49</accession>
<dbReference type="PRINTS" id="PR00773">
    <property type="entry name" value="GRPEPROTEIN"/>
</dbReference>
<evidence type="ECO:0000256" key="7">
    <source>
        <dbReference type="SAM" id="MobiDB-lite"/>
    </source>
</evidence>
<feature type="coiled-coil region" evidence="6">
    <location>
        <begin position="67"/>
        <end position="128"/>
    </location>
</feature>
<evidence type="ECO:0000313" key="8">
    <source>
        <dbReference type="EMBL" id="AGS35814.1"/>
    </source>
</evidence>
<keyword evidence="6" id="KW-0175">Coiled coil</keyword>
<dbReference type="HAMAP" id="MF_01151">
    <property type="entry name" value="GrpE"/>
    <property type="match status" value="1"/>
</dbReference>
<dbReference type="Pfam" id="PF01025">
    <property type="entry name" value="GrpE"/>
    <property type="match status" value="1"/>
</dbReference>
<dbReference type="GO" id="GO:0005737">
    <property type="term" value="C:cytoplasm"/>
    <property type="evidence" value="ECO:0007669"/>
    <property type="project" value="UniProtKB-SubCell"/>
</dbReference>
<dbReference type="OrthoDB" id="5191115at2"/>
<dbReference type="InterPro" id="IPR018247">
    <property type="entry name" value="EF_Hand_1_Ca_BS"/>
</dbReference>
<dbReference type="Gene3D" id="2.30.22.10">
    <property type="entry name" value="Head domain of nucleotide exchange factor GrpE"/>
    <property type="match status" value="1"/>
</dbReference>
<dbReference type="GO" id="GO:0000774">
    <property type="term" value="F:adenyl-nucleotide exchange factor activity"/>
    <property type="evidence" value="ECO:0007669"/>
    <property type="project" value="InterPro"/>
</dbReference>
<dbReference type="AlphaFoldDB" id="S5SX49"/>
<dbReference type="PROSITE" id="PS01071">
    <property type="entry name" value="GRPE"/>
    <property type="match status" value="1"/>
</dbReference>
<dbReference type="PROSITE" id="PS00018">
    <property type="entry name" value="EF_HAND_1"/>
    <property type="match status" value="1"/>
</dbReference>
<dbReference type="SUPFAM" id="SSF58014">
    <property type="entry name" value="Coiled-coil domain of nucleotide exchange factor GrpE"/>
    <property type="match status" value="1"/>
</dbReference>
<keyword evidence="3 4" id="KW-0346">Stress response</keyword>
<dbReference type="PATRIC" id="fig|1224163.3.peg.2363"/>
<gene>
    <name evidence="3" type="primary">grpE</name>
    <name evidence="8" type="ORF">B841_11710</name>
</gene>
<dbReference type="SUPFAM" id="SSF51064">
    <property type="entry name" value="Head domain of nucleotide exchange factor GrpE"/>
    <property type="match status" value="1"/>
</dbReference>
<dbReference type="PANTHER" id="PTHR21237:SF23">
    <property type="entry name" value="GRPE PROTEIN HOMOLOG, MITOCHONDRIAL"/>
    <property type="match status" value="1"/>
</dbReference>
<evidence type="ECO:0000256" key="2">
    <source>
        <dbReference type="ARBA" id="ARBA00023186"/>
    </source>
</evidence>
<dbReference type="InterPro" id="IPR000740">
    <property type="entry name" value="GrpE"/>
</dbReference>
<dbReference type="NCBIfam" id="NF010761">
    <property type="entry name" value="PRK14164.1"/>
    <property type="match status" value="1"/>
</dbReference>
<evidence type="ECO:0000256" key="5">
    <source>
        <dbReference type="RuleBase" id="RU004478"/>
    </source>
</evidence>
<reference evidence="8 9" key="1">
    <citation type="submission" date="2012-11" db="EMBL/GenBank/DDBJ databases">
        <title>The complete genome sequence of Corynebacterium maris Coryn-1 (=DSM 45190).</title>
        <authorList>
            <person name="Schaffert L."/>
            <person name="Albersmeier A."/>
            <person name="Kalinowski J."/>
            <person name="Ruckert C."/>
        </authorList>
    </citation>
    <scope>NUCLEOTIDE SEQUENCE [LARGE SCALE GENOMIC DNA]</scope>
    <source>
        <strain evidence="9">Coryn-1</strain>
    </source>
</reference>
<organism evidence="8 9">
    <name type="scientific">Corynebacterium maris DSM 45190</name>
    <dbReference type="NCBI Taxonomy" id="1224163"/>
    <lineage>
        <taxon>Bacteria</taxon>
        <taxon>Bacillati</taxon>
        <taxon>Actinomycetota</taxon>
        <taxon>Actinomycetes</taxon>
        <taxon>Mycobacteriales</taxon>
        <taxon>Corynebacteriaceae</taxon>
        <taxon>Corynebacterium</taxon>
    </lineage>
</organism>
<dbReference type="RefSeq" id="WP_020935746.1">
    <property type="nucleotide sequence ID" value="NC_021915.1"/>
</dbReference>
<evidence type="ECO:0000256" key="3">
    <source>
        <dbReference type="HAMAP-Rule" id="MF_01151"/>
    </source>
</evidence>
<comment type="similarity">
    <text evidence="1 3 5">Belongs to the GrpE family.</text>
</comment>
<dbReference type="EMBL" id="CP003924">
    <property type="protein sequence ID" value="AGS35814.1"/>
    <property type="molecule type" value="Genomic_DNA"/>
</dbReference>
<comment type="function">
    <text evidence="3 4">Participates actively in the response to hyperosmotic and heat shock by preventing the aggregation of stress-denatured proteins, in association with DnaK and GrpE. It is the nucleotide exchange factor for DnaK and may function as a thermosensor. Unfolded proteins bind initially to DnaJ; upon interaction with the DnaJ-bound protein, DnaK hydrolyzes its bound ATP, resulting in the formation of a stable complex. GrpE releases ADP from DnaK; ATP binding to DnaK triggers the release of the substrate protein, thus completing the reaction cycle. Several rounds of ATP-dependent interactions between DnaJ, DnaK and GrpE are required for fully efficient folding.</text>
</comment>
<dbReference type="PANTHER" id="PTHR21237">
    <property type="entry name" value="GRPE PROTEIN"/>
    <property type="match status" value="1"/>
</dbReference>
<keyword evidence="3" id="KW-0963">Cytoplasm</keyword>
<sequence length="237" mass="25725">MTNPGMPNDPGDPDQNDEQNMSPDEFEAAAEDAAEAQGVDEDDDLYTTQPDPTVDGESEPVEEDDLAASVDEALADVEAEIAEAEAVEDAESAEPTVEAQLAERTEDLQRLSAEYANYRRRTERDRENIVLNAKATVLTSLLPVLDDLDLAKQHGDLEEGPMKALADKIRDTLNGQKLEAFGVEGEAFDPEIHEAVQDLSSGEDKVIGTVLRKGYRTGERLLRTAMVIIADPAADDA</sequence>
<comment type="subcellular location">
    <subcellularLocation>
        <location evidence="3">Cytoplasm</location>
    </subcellularLocation>
</comment>
<evidence type="ECO:0000313" key="9">
    <source>
        <dbReference type="Proteomes" id="UP000015388"/>
    </source>
</evidence>
<feature type="compositionally biased region" description="Acidic residues" evidence="7">
    <location>
        <begin position="54"/>
        <end position="66"/>
    </location>
</feature>
<keyword evidence="2 3" id="KW-0143">Chaperone</keyword>
<dbReference type="STRING" id="1224163.B841_11710"/>
<dbReference type="eggNOG" id="COG0576">
    <property type="taxonomic scope" value="Bacteria"/>
</dbReference>
<keyword evidence="9" id="KW-1185">Reference proteome</keyword>
<dbReference type="GO" id="GO:0051082">
    <property type="term" value="F:unfolded protein binding"/>
    <property type="evidence" value="ECO:0007669"/>
    <property type="project" value="TreeGrafter"/>
</dbReference>
<evidence type="ECO:0000256" key="6">
    <source>
        <dbReference type="SAM" id="Coils"/>
    </source>
</evidence>
<dbReference type="KEGG" id="cmd:B841_11710"/>